<feature type="compositionally biased region" description="Polar residues" evidence="1">
    <location>
        <begin position="90"/>
        <end position="110"/>
    </location>
</feature>
<feature type="compositionally biased region" description="Low complexity" evidence="1">
    <location>
        <begin position="80"/>
        <end position="89"/>
    </location>
</feature>
<organism evidence="2 3">
    <name type="scientific">Adineta steineri</name>
    <dbReference type="NCBI Taxonomy" id="433720"/>
    <lineage>
        <taxon>Eukaryota</taxon>
        <taxon>Metazoa</taxon>
        <taxon>Spiralia</taxon>
        <taxon>Gnathifera</taxon>
        <taxon>Rotifera</taxon>
        <taxon>Eurotatoria</taxon>
        <taxon>Bdelloidea</taxon>
        <taxon>Adinetida</taxon>
        <taxon>Adinetidae</taxon>
        <taxon>Adineta</taxon>
    </lineage>
</organism>
<reference evidence="2" key="1">
    <citation type="submission" date="2021-02" db="EMBL/GenBank/DDBJ databases">
        <authorList>
            <person name="Nowell W R."/>
        </authorList>
    </citation>
    <scope>NUCLEOTIDE SEQUENCE</scope>
</reference>
<protein>
    <submittedName>
        <fullName evidence="2">Uncharacterized protein</fullName>
    </submittedName>
</protein>
<evidence type="ECO:0000313" key="2">
    <source>
        <dbReference type="EMBL" id="CAF1362356.1"/>
    </source>
</evidence>
<keyword evidence="3" id="KW-1185">Reference proteome</keyword>
<dbReference type="Proteomes" id="UP000663832">
    <property type="component" value="Unassembled WGS sequence"/>
</dbReference>
<sequence>MDWRQYATSFWNDYQFVVNMQLAMYQMLTNLATNPSTPPSSIPALRFRPAPDYQAPIINHQKSLKRLGPKRPRLVKTNLTSSGTASTSTLNMPTSSSSPDGYNANYNDER</sequence>
<gene>
    <name evidence="2" type="ORF">QVE165_LOCUS34620</name>
</gene>
<dbReference type="AlphaFoldDB" id="A0A815I3I5"/>
<comment type="caution">
    <text evidence="2">The sequence shown here is derived from an EMBL/GenBank/DDBJ whole genome shotgun (WGS) entry which is preliminary data.</text>
</comment>
<feature type="region of interest" description="Disordered" evidence="1">
    <location>
        <begin position="69"/>
        <end position="110"/>
    </location>
</feature>
<dbReference type="EMBL" id="CAJNOM010000328">
    <property type="protein sequence ID" value="CAF1362356.1"/>
    <property type="molecule type" value="Genomic_DNA"/>
</dbReference>
<evidence type="ECO:0000313" key="3">
    <source>
        <dbReference type="Proteomes" id="UP000663832"/>
    </source>
</evidence>
<name>A0A815I3I5_9BILA</name>
<evidence type="ECO:0000256" key="1">
    <source>
        <dbReference type="SAM" id="MobiDB-lite"/>
    </source>
</evidence>
<dbReference type="OrthoDB" id="5600360at2759"/>
<proteinExistence type="predicted"/>
<accession>A0A815I3I5</accession>